<protein>
    <submittedName>
        <fullName evidence="6">ATP-binding cassette domain-containing protein</fullName>
    </submittedName>
</protein>
<evidence type="ECO:0000313" key="7">
    <source>
        <dbReference type="Proteomes" id="UP000823521"/>
    </source>
</evidence>
<keyword evidence="7" id="KW-1185">Reference proteome</keyword>
<sequence>MLKVRDISFRYGKKDVLTDVSLDLTTGANLFLGRNGAGKTTLMRVLAGAARPHSGEVHLNGEPFSFTLGSDRRILRRVGWLPQTFGFPPRMKVAEFVAYAAWLKEVPSSLVPERSRAVLELVDLTEKSRQPLNSLSGGQLRRAGLAAALVADPDVLILDEPTAGLDPEQRDAFHELIRQVRQEKIVVVATHLLEDVEALAEHIVVIDHGTVRWTGSPAELVSHGGGESGLGGLRNGFQTMIGQRS</sequence>
<dbReference type="EMBL" id="WVUH01000387">
    <property type="protein sequence ID" value="MBO4210003.1"/>
    <property type="molecule type" value="Genomic_DNA"/>
</dbReference>
<dbReference type="PANTHER" id="PTHR43335">
    <property type="entry name" value="ABC TRANSPORTER, ATP-BINDING PROTEIN"/>
    <property type="match status" value="1"/>
</dbReference>
<name>A0ABS3W060_MICEH</name>
<dbReference type="GO" id="GO:0005524">
    <property type="term" value="F:ATP binding"/>
    <property type="evidence" value="ECO:0007669"/>
    <property type="project" value="UniProtKB-KW"/>
</dbReference>
<organism evidence="6 7">
    <name type="scientific">Micromonospora echinofusca</name>
    <dbReference type="NCBI Taxonomy" id="47858"/>
    <lineage>
        <taxon>Bacteria</taxon>
        <taxon>Bacillati</taxon>
        <taxon>Actinomycetota</taxon>
        <taxon>Actinomycetes</taxon>
        <taxon>Micromonosporales</taxon>
        <taxon>Micromonosporaceae</taxon>
        <taxon>Micromonospora</taxon>
    </lineage>
</organism>
<accession>A0ABS3W060</accession>
<evidence type="ECO:0000259" key="5">
    <source>
        <dbReference type="PROSITE" id="PS50893"/>
    </source>
</evidence>
<evidence type="ECO:0000256" key="3">
    <source>
        <dbReference type="ARBA" id="ARBA00022741"/>
    </source>
</evidence>
<dbReference type="InterPro" id="IPR003439">
    <property type="entry name" value="ABC_transporter-like_ATP-bd"/>
</dbReference>
<dbReference type="PANTHER" id="PTHR43335:SF2">
    <property type="entry name" value="ABC TRANSPORTER, ATP-BINDING PROTEIN"/>
    <property type="match status" value="1"/>
</dbReference>
<keyword evidence="4 6" id="KW-0067">ATP-binding</keyword>
<dbReference type="InterPro" id="IPR027417">
    <property type="entry name" value="P-loop_NTPase"/>
</dbReference>
<reference evidence="6 7" key="1">
    <citation type="submission" date="2019-12" db="EMBL/GenBank/DDBJ databases">
        <title>Whole genome sequencing of endophytic Actinobacterium Micromonospora sp. MPMI6T.</title>
        <authorList>
            <person name="Evv R."/>
            <person name="Podile A.R."/>
        </authorList>
    </citation>
    <scope>NUCLEOTIDE SEQUENCE [LARGE SCALE GENOMIC DNA]</scope>
    <source>
        <strain evidence="6 7">MPMI6</strain>
    </source>
</reference>
<evidence type="ECO:0000256" key="2">
    <source>
        <dbReference type="ARBA" id="ARBA00022448"/>
    </source>
</evidence>
<proteinExistence type="inferred from homology"/>
<comment type="similarity">
    <text evidence="1">Belongs to the ABC transporter superfamily.</text>
</comment>
<dbReference type="Pfam" id="PF00005">
    <property type="entry name" value="ABC_tran"/>
    <property type="match status" value="1"/>
</dbReference>
<dbReference type="InterPro" id="IPR017871">
    <property type="entry name" value="ABC_transporter-like_CS"/>
</dbReference>
<keyword evidence="2" id="KW-0813">Transport</keyword>
<dbReference type="Proteomes" id="UP000823521">
    <property type="component" value="Unassembled WGS sequence"/>
</dbReference>
<dbReference type="PROSITE" id="PS50893">
    <property type="entry name" value="ABC_TRANSPORTER_2"/>
    <property type="match status" value="1"/>
</dbReference>
<evidence type="ECO:0000256" key="1">
    <source>
        <dbReference type="ARBA" id="ARBA00005417"/>
    </source>
</evidence>
<comment type="caution">
    <text evidence="6">The sequence shown here is derived from an EMBL/GenBank/DDBJ whole genome shotgun (WGS) entry which is preliminary data.</text>
</comment>
<evidence type="ECO:0000313" key="6">
    <source>
        <dbReference type="EMBL" id="MBO4210003.1"/>
    </source>
</evidence>
<dbReference type="InterPro" id="IPR003593">
    <property type="entry name" value="AAA+_ATPase"/>
</dbReference>
<dbReference type="PROSITE" id="PS00211">
    <property type="entry name" value="ABC_TRANSPORTER_1"/>
    <property type="match status" value="1"/>
</dbReference>
<dbReference type="RefSeq" id="WP_208817112.1">
    <property type="nucleotide sequence ID" value="NZ_WVUH01000387.1"/>
</dbReference>
<evidence type="ECO:0000256" key="4">
    <source>
        <dbReference type="ARBA" id="ARBA00022840"/>
    </source>
</evidence>
<dbReference type="SUPFAM" id="SSF52540">
    <property type="entry name" value="P-loop containing nucleoside triphosphate hydrolases"/>
    <property type="match status" value="1"/>
</dbReference>
<keyword evidence="3" id="KW-0547">Nucleotide-binding</keyword>
<feature type="domain" description="ABC transporter" evidence="5">
    <location>
        <begin position="2"/>
        <end position="233"/>
    </location>
</feature>
<gene>
    <name evidence="6" type="ORF">GSF22_29010</name>
</gene>
<dbReference type="Gene3D" id="3.40.50.300">
    <property type="entry name" value="P-loop containing nucleotide triphosphate hydrolases"/>
    <property type="match status" value="1"/>
</dbReference>
<dbReference type="SMART" id="SM00382">
    <property type="entry name" value="AAA"/>
    <property type="match status" value="1"/>
</dbReference>